<feature type="coiled-coil region" evidence="1">
    <location>
        <begin position="140"/>
        <end position="174"/>
    </location>
</feature>
<comment type="caution">
    <text evidence="4">The sequence shown here is derived from an EMBL/GenBank/DDBJ whole genome shotgun (WGS) entry which is preliminary data.</text>
</comment>
<dbReference type="PROSITE" id="PS51257">
    <property type="entry name" value="PROKAR_LIPOPROTEIN"/>
    <property type="match status" value="1"/>
</dbReference>
<name>A0A6I3T021_9BURK</name>
<dbReference type="OrthoDB" id="9181655at2"/>
<feature type="chain" id="PRO_5026239712" description="Permease" evidence="2">
    <location>
        <begin position="30"/>
        <end position="192"/>
    </location>
</feature>
<evidence type="ECO:0000313" key="6">
    <source>
        <dbReference type="Proteomes" id="UP000622638"/>
    </source>
</evidence>
<dbReference type="Proteomes" id="UP000430634">
    <property type="component" value="Unassembled WGS sequence"/>
</dbReference>
<reference evidence="3" key="4">
    <citation type="submission" date="2024-05" db="EMBL/GenBank/DDBJ databases">
        <authorList>
            <person name="Sun Q."/>
            <person name="Zhou Y."/>
        </authorList>
    </citation>
    <scope>NUCLEOTIDE SEQUENCE</scope>
    <source>
        <strain evidence="3">CGMCC 1.15931</strain>
    </source>
</reference>
<dbReference type="EMBL" id="WNKZ01000022">
    <property type="protein sequence ID" value="MTV53097.1"/>
    <property type="molecule type" value="Genomic_DNA"/>
</dbReference>
<dbReference type="EMBL" id="BMKG01000001">
    <property type="protein sequence ID" value="GGB84991.1"/>
    <property type="molecule type" value="Genomic_DNA"/>
</dbReference>
<feature type="signal peptide" evidence="2">
    <location>
        <begin position="1"/>
        <end position="29"/>
    </location>
</feature>
<keyword evidence="6" id="KW-1185">Reference proteome</keyword>
<evidence type="ECO:0000256" key="2">
    <source>
        <dbReference type="SAM" id="SignalP"/>
    </source>
</evidence>
<reference evidence="6" key="2">
    <citation type="journal article" date="2019" name="Int. J. Syst. Evol. Microbiol.">
        <title>The Global Catalogue of Microorganisms (GCM) 10K type strain sequencing project: providing services to taxonomists for standard genome sequencing and annotation.</title>
        <authorList>
            <consortium name="The Broad Institute Genomics Platform"/>
            <consortium name="The Broad Institute Genome Sequencing Center for Infectious Disease"/>
            <person name="Wu L."/>
            <person name="Ma J."/>
        </authorList>
    </citation>
    <scope>NUCLEOTIDE SEQUENCE [LARGE SCALE GENOMIC DNA]</scope>
    <source>
        <strain evidence="6">CGMCC 1.15931</strain>
    </source>
</reference>
<dbReference type="RefSeq" id="WP_155470416.1">
    <property type="nucleotide sequence ID" value="NZ_BMKG01000001.1"/>
</dbReference>
<sequence>MNIKSNAPGLPLCLSLALLLAGCAQKPLAIHYPVTPRVAPLPVAVAPVAPRDEVAPLLAYHQSLRRMTQGELLKELSGITLQQRTPKITLQTGLILMLTRGGGDLARAQSIFDSVATSNEPEAEGLKPLAQLLSSHCAEARRLSDTADRLALQLRETQRKSDQLGETLEALKAIERGLPVRPTSGSSTAGSR</sequence>
<evidence type="ECO:0000313" key="5">
    <source>
        <dbReference type="Proteomes" id="UP000430634"/>
    </source>
</evidence>
<reference evidence="3" key="1">
    <citation type="journal article" date="2014" name="Int. J. Syst. Evol. Microbiol.">
        <title>Complete genome of a new Firmicutes species belonging to the dominant human colonic microbiota ('Ruminococcus bicirculans') reveals two chromosomes and a selective capacity to utilize plant glucans.</title>
        <authorList>
            <consortium name="NISC Comparative Sequencing Program"/>
            <person name="Wegmann U."/>
            <person name="Louis P."/>
            <person name="Goesmann A."/>
            <person name="Henrissat B."/>
            <person name="Duncan S.H."/>
            <person name="Flint H.J."/>
        </authorList>
    </citation>
    <scope>NUCLEOTIDE SEQUENCE</scope>
    <source>
        <strain evidence="3">CGMCC 1.15931</strain>
    </source>
</reference>
<keyword evidence="1" id="KW-0175">Coiled coil</keyword>
<protein>
    <recommendedName>
        <fullName evidence="7">Permease</fullName>
    </recommendedName>
</protein>
<dbReference type="Proteomes" id="UP000622638">
    <property type="component" value="Unassembled WGS sequence"/>
</dbReference>
<keyword evidence="2" id="KW-0732">Signal</keyword>
<evidence type="ECO:0000256" key="1">
    <source>
        <dbReference type="SAM" id="Coils"/>
    </source>
</evidence>
<organism evidence="4 5">
    <name type="scientific">Pseudoduganella buxea</name>
    <dbReference type="NCBI Taxonomy" id="1949069"/>
    <lineage>
        <taxon>Bacteria</taxon>
        <taxon>Pseudomonadati</taxon>
        <taxon>Pseudomonadota</taxon>
        <taxon>Betaproteobacteria</taxon>
        <taxon>Burkholderiales</taxon>
        <taxon>Oxalobacteraceae</taxon>
        <taxon>Telluria group</taxon>
        <taxon>Pseudoduganella</taxon>
    </lineage>
</organism>
<evidence type="ECO:0000313" key="4">
    <source>
        <dbReference type="EMBL" id="MTV53097.1"/>
    </source>
</evidence>
<dbReference type="AlphaFoldDB" id="A0A6I3T021"/>
<reference evidence="4 5" key="3">
    <citation type="submission" date="2019-11" db="EMBL/GenBank/DDBJ databases">
        <title>Type strains purchased from KCTC, JCM and DSMZ.</title>
        <authorList>
            <person name="Lu H."/>
        </authorList>
    </citation>
    <scope>NUCLEOTIDE SEQUENCE [LARGE SCALE GENOMIC DNA]</scope>
    <source>
        <strain evidence="4 5">KCTC 52429</strain>
    </source>
</reference>
<evidence type="ECO:0000313" key="3">
    <source>
        <dbReference type="EMBL" id="GGB84991.1"/>
    </source>
</evidence>
<proteinExistence type="predicted"/>
<evidence type="ECO:0008006" key="7">
    <source>
        <dbReference type="Google" id="ProtNLM"/>
    </source>
</evidence>
<accession>A0A6I3T021</accession>
<gene>
    <name evidence="3" type="ORF">GCM10011572_03640</name>
    <name evidence="4" type="ORF">GM672_10180</name>
</gene>